<keyword evidence="6" id="KW-0472">Membrane</keyword>
<keyword evidence="4" id="KW-0677">Repeat</keyword>
<dbReference type="GO" id="GO:0016020">
    <property type="term" value="C:membrane"/>
    <property type="evidence" value="ECO:0007669"/>
    <property type="project" value="UniProtKB-SubCell"/>
</dbReference>
<keyword evidence="7" id="KW-0732">Signal</keyword>
<evidence type="ECO:0000256" key="1">
    <source>
        <dbReference type="ARBA" id="ARBA00004370"/>
    </source>
</evidence>
<gene>
    <name evidence="9" type="ORF">F3Y22_tig00110940pilonHSYRG00003</name>
</gene>
<dbReference type="SUPFAM" id="SSF56112">
    <property type="entry name" value="Protein kinase-like (PK-like)"/>
    <property type="match status" value="1"/>
</dbReference>
<evidence type="ECO:0000256" key="5">
    <source>
        <dbReference type="ARBA" id="ARBA00022989"/>
    </source>
</evidence>
<dbReference type="Pfam" id="PF07714">
    <property type="entry name" value="PK_Tyr_Ser-Thr"/>
    <property type="match status" value="1"/>
</dbReference>
<dbReference type="AlphaFoldDB" id="A0A6A2ZCI2"/>
<evidence type="ECO:0000256" key="3">
    <source>
        <dbReference type="ARBA" id="ARBA00022692"/>
    </source>
</evidence>
<dbReference type="FunFam" id="3.80.10.10:FF:000383">
    <property type="entry name" value="Leucine-rich repeat receptor protein kinase EMS1"/>
    <property type="match status" value="1"/>
</dbReference>
<dbReference type="PANTHER" id="PTHR27008:SF585">
    <property type="entry name" value="PROTEIN KINASE DOMAIN-CONTAINING PROTEIN"/>
    <property type="match status" value="1"/>
</dbReference>
<dbReference type="InterPro" id="IPR051809">
    <property type="entry name" value="Plant_receptor-like_S/T_kinase"/>
</dbReference>
<feature type="signal peptide" evidence="7">
    <location>
        <begin position="1"/>
        <end position="19"/>
    </location>
</feature>
<feature type="domain" description="Serine-threonine/tyrosine-protein kinase catalytic" evidence="8">
    <location>
        <begin position="211"/>
        <end position="271"/>
    </location>
</feature>
<accession>A0A6A2ZCI2</accession>
<protein>
    <recommendedName>
        <fullName evidence="8">Serine-threonine/tyrosine-protein kinase catalytic domain-containing protein</fullName>
    </recommendedName>
</protein>
<feature type="chain" id="PRO_5025625155" description="Serine-threonine/tyrosine-protein kinase catalytic domain-containing protein" evidence="7">
    <location>
        <begin position="20"/>
        <end position="331"/>
    </location>
</feature>
<evidence type="ECO:0000256" key="7">
    <source>
        <dbReference type="SAM" id="SignalP"/>
    </source>
</evidence>
<evidence type="ECO:0000256" key="6">
    <source>
        <dbReference type="ARBA" id="ARBA00023136"/>
    </source>
</evidence>
<proteinExistence type="predicted"/>
<sequence length="331" mass="37189">MAITFLNLVLLIIFHSSMTTFSLKSTTIVTDQSALLELKNHISHDPEMQFVKAREVELPDYRLSGGIPANLFKGRELQVLSISYNQLEGKLQGEIGNLSKLQCLAIDHNHFQGNASKLTLLEMSSNYFSGSIPNDLGNLRNLRFVRESLRFSSDLLWFWCNISGRIPSELGNLSSLIRVELANNKLAGSIPPTIGRLKELQGLSLEDNKLEGAFKSFDVECEVLRNIRHRNLIKIISSCSNDFDFKALVLEFMPNGSLDKWLYSDNHSLDILQSNVLLDEDMVARLSDFGIAKLLCNEDSMNQTMTMATIGYMAPGSCPLRCKMKETGQCW</sequence>
<dbReference type="Proteomes" id="UP000436088">
    <property type="component" value="Unassembled WGS sequence"/>
</dbReference>
<dbReference type="InterPro" id="IPR001245">
    <property type="entry name" value="Ser-Thr/Tyr_kinase_cat_dom"/>
</dbReference>
<keyword evidence="2" id="KW-0433">Leucine-rich repeat</keyword>
<dbReference type="SUPFAM" id="SSF52058">
    <property type="entry name" value="L domain-like"/>
    <property type="match status" value="1"/>
</dbReference>
<name>A0A6A2ZCI2_HIBSY</name>
<organism evidence="9 10">
    <name type="scientific">Hibiscus syriacus</name>
    <name type="common">Rose of Sharon</name>
    <dbReference type="NCBI Taxonomy" id="106335"/>
    <lineage>
        <taxon>Eukaryota</taxon>
        <taxon>Viridiplantae</taxon>
        <taxon>Streptophyta</taxon>
        <taxon>Embryophyta</taxon>
        <taxon>Tracheophyta</taxon>
        <taxon>Spermatophyta</taxon>
        <taxon>Magnoliopsida</taxon>
        <taxon>eudicotyledons</taxon>
        <taxon>Gunneridae</taxon>
        <taxon>Pentapetalae</taxon>
        <taxon>rosids</taxon>
        <taxon>malvids</taxon>
        <taxon>Malvales</taxon>
        <taxon>Malvaceae</taxon>
        <taxon>Malvoideae</taxon>
        <taxon>Hibiscus</taxon>
    </lineage>
</organism>
<evidence type="ECO:0000256" key="4">
    <source>
        <dbReference type="ARBA" id="ARBA00022737"/>
    </source>
</evidence>
<reference evidence="9" key="1">
    <citation type="submission" date="2019-09" db="EMBL/GenBank/DDBJ databases">
        <title>Draft genome information of white flower Hibiscus syriacus.</title>
        <authorList>
            <person name="Kim Y.-M."/>
        </authorList>
    </citation>
    <scope>NUCLEOTIDE SEQUENCE [LARGE SCALE GENOMIC DNA]</scope>
    <source>
        <strain evidence="9">YM2019G1</strain>
    </source>
</reference>
<keyword evidence="3" id="KW-0812">Transmembrane</keyword>
<dbReference type="PANTHER" id="PTHR27008">
    <property type="entry name" value="OS04G0122200 PROTEIN"/>
    <property type="match status" value="1"/>
</dbReference>
<dbReference type="Pfam" id="PF00560">
    <property type="entry name" value="LRR_1"/>
    <property type="match status" value="3"/>
</dbReference>
<dbReference type="Gene3D" id="1.10.510.10">
    <property type="entry name" value="Transferase(Phosphotransferase) domain 1"/>
    <property type="match status" value="2"/>
</dbReference>
<evidence type="ECO:0000259" key="8">
    <source>
        <dbReference type="Pfam" id="PF07714"/>
    </source>
</evidence>
<dbReference type="GO" id="GO:0004672">
    <property type="term" value="F:protein kinase activity"/>
    <property type="evidence" value="ECO:0007669"/>
    <property type="project" value="InterPro"/>
</dbReference>
<dbReference type="InterPro" id="IPR032675">
    <property type="entry name" value="LRR_dom_sf"/>
</dbReference>
<dbReference type="Gene3D" id="3.80.10.10">
    <property type="entry name" value="Ribonuclease Inhibitor"/>
    <property type="match status" value="2"/>
</dbReference>
<evidence type="ECO:0000256" key="2">
    <source>
        <dbReference type="ARBA" id="ARBA00022614"/>
    </source>
</evidence>
<comment type="subcellular location">
    <subcellularLocation>
        <location evidence="1">Membrane</location>
    </subcellularLocation>
</comment>
<comment type="caution">
    <text evidence="9">The sequence shown here is derived from an EMBL/GenBank/DDBJ whole genome shotgun (WGS) entry which is preliminary data.</text>
</comment>
<keyword evidence="5" id="KW-1133">Transmembrane helix</keyword>
<evidence type="ECO:0000313" key="9">
    <source>
        <dbReference type="EMBL" id="KAE8689129.1"/>
    </source>
</evidence>
<dbReference type="EMBL" id="VEPZ02001172">
    <property type="protein sequence ID" value="KAE8689129.1"/>
    <property type="molecule type" value="Genomic_DNA"/>
</dbReference>
<dbReference type="InterPro" id="IPR011009">
    <property type="entry name" value="Kinase-like_dom_sf"/>
</dbReference>
<keyword evidence="10" id="KW-1185">Reference proteome</keyword>
<dbReference type="InterPro" id="IPR001611">
    <property type="entry name" value="Leu-rich_rpt"/>
</dbReference>
<evidence type="ECO:0000313" key="10">
    <source>
        <dbReference type="Proteomes" id="UP000436088"/>
    </source>
</evidence>